<feature type="binding site" evidence="7 10">
    <location>
        <position position="115"/>
    </location>
    <ligand>
        <name>Mg(2+)</name>
        <dbReference type="ChEBI" id="CHEBI:18420"/>
    </ligand>
</feature>
<evidence type="ECO:0000256" key="5">
    <source>
        <dbReference type="ARBA" id="ARBA00022679"/>
    </source>
</evidence>
<evidence type="ECO:0000256" key="2">
    <source>
        <dbReference type="ARBA" id="ARBA00008676"/>
    </source>
</evidence>
<dbReference type="PIRSF" id="PIRSF000388">
    <property type="entry name" value="Pantoate_hydroxy_MeTrfase"/>
    <property type="match status" value="1"/>
</dbReference>
<evidence type="ECO:0000313" key="12">
    <source>
        <dbReference type="Proteomes" id="UP000051861"/>
    </source>
</evidence>
<dbReference type="GO" id="GO:0000287">
    <property type="term" value="F:magnesium ion binding"/>
    <property type="evidence" value="ECO:0007669"/>
    <property type="project" value="TreeGrafter"/>
</dbReference>
<keyword evidence="11" id="KW-0489">Methyltransferase</keyword>
<evidence type="ECO:0000256" key="10">
    <source>
        <dbReference type="PIRSR" id="PIRSR000388-3"/>
    </source>
</evidence>
<evidence type="ECO:0000256" key="9">
    <source>
        <dbReference type="PIRSR" id="PIRSR000388-2"/>
    </source>
</evidence>
<accession>A0A0S7XQG4</accession>
<keyword evidence="7 10" id="KW-0479">Metal-binding</keyword>
<proteinExistence type="inferred from homology"/>
<evidence type="ECO:0000256" key="8">
    <source>
        <dbReference type="PIRSR" id="PIRSR000388-1"/>
    </source>
</evidence>
<evidence type="ECO:0000256" key="6">
    <source>
        <dbReference type="ARBA" id="ARBA00056497"/>
    </source>
</evidence>
<comment type="subcellular location">
    <subcellularLocation>
        <location evidence="7">Cytoplasm</location>
    </subcellularLocation>
</comment>
<dbReference type="AlphaFoldDB" id="A0A0S7XQG4"/>
<comment type="function">
    <text evidence="6 7">Catalyzes the reversible reaction in which hydroxymethyl group from 5,10-methylenetetrahydrofolate is transferred onto alpha-ketoisovalerate to form ketopantoate.</text>
</comment>
<dbReference type="GO" id="GO:0003864">
    <property type="term" value="F:3-methyl-2-oxobutanoate hydroxymethyltransferase activity"/>
    <property type="evidence" value="ECO:0007669"/>
    <property type="project" value="UniProtKB-UniRule"/>
</dbReference>
<dbReference type="CDD" id="cd06557">
    <property type="entry name" value="KPHMT-like"/>
    <property type="match status" value="1"/>
</dbReference>
<feature type="active site" description="Proton acceptor" evidence="7 8">
    <location>
        <position position="181"/>
    </location>
</feature>
<evidence type="ECO:0000256" key="7">
    <source>
        <dbReference type="HAMAP-Rule" id="MF_00156"/>
    </source>
</evidence>
<dbReference type="PATRIC" id="fig|1703775.3.peg.1686"/>
<comment type="cofactor">
    <cofactor evidence="7 10">
        <name>Mg(2+)</name>
        <dbReference type="ChEBI" id="CHEBI:18420"/>
    </cofactor>
    <text evidence="7 10">Binds 1 Mg(2+) ion per subunit.</text>
</comment>
<keyword evidence="7 10" id="KW-0460">Magnesium</keyword>
<comment type="subunit">
    <text evidence="3 7">Homodecamer; pentamer of dimers.</text>
</comment>
<dbReference type="PANTHER" id="PTHR20881:SF0">
    <property type="entry name" value="3-METHYL-2-OXOBUTANOATE HYDROXYMETHYLTRANSFERASE"/>
    <property type="match status" value="1"/>
</dbReference>
<organism evidence="11 12">
    <name type="scientific">candidate division WOR-1 bacterium DG_54_3</name>
    <dbReference type="NCBI Taxonomy" id="1703775"/>
    <lineage>
        <taxon>Bacteria</taxon>
        <taxon>Bacillati</taxon>
        <taxon>Saganbacteria</taxon>
    </lineage>
</organism>
<dbReference type="NCBIfam" id="TIGR00222">
    <property type="entry name" value="panB"/>
    <property type="match status" value="1"/>
</dbReference>
<dbReference type="EMBL" id="LIZX01000182">
    <property type="protein sequence ID" value="KPJ64443.1"/>
    <property type="molecule type" value="Genomic_DNA"/>
</dbReference>
<evidence type="ECO:0000313" key="11">
    <source>
        <dbReference type="EMBL" id="KPJ64443.1"/>
    </source>
</evidence>
<feature type="binding site" evidence="7 10">
    <location>
        <position position="45"/>
    </location>
    <ligand>
        <name>Mg(2+)</name>
        <dbReference type="ChEBI" id="CHEBI:18420"/>
    </ligand>
</feature>
<dbReference type="NCBIfam" id="NF001452">
    <property type="entry name" value="PRK00311.1"/>
    <property type="match status" value="1"/>
</dbReference>
<reference evidence="11 12" key="1">
    <citation type="journal article" date="2015" name="Microbiome">
        <title>Genomic resolution of linkages in carbon, nitrogen, and sulfur cycling among widespread estuary sediment bacteria.</title>
        <authorList>
            <person name="Baker B.J."/>
            <person name="Lazar C.S."/>
            <person name="Teske A.P."/>
            <person name="Dick G.J."/>
        </authorList>
    </citation>
    <scope>NUCLEOTIDE SEQUENCE [LARGE SCALE GENOMIC DNA]</scope>
    <source>
        <strain evidence="11">DG_54_3</strain>
    </source>
</reference>
<dbReference type="GO" id="GO:0005737">
    <property type="term" value="C:cytoplasm"/>
    <property type="evidence" value="ECO:0007669"/>
    <property type="project" value="UniProtKB-SubCell"/>
</dbReference>
<dbReference type="InterPro" id="IPR003700">
    <property type="entry name" value="Pantoate_hydroxy_MeTrfase"/>
</dbReference>
<keyword evidence="5 7" id="KW-0808">Transferase</keyword>
<feature type="binding site" evidence="7 10">
    <location>
        <position position="84"/>
    </location>
    <ligand>
        <name>Mg(2+)</name>
        <dbReference type="ChEBI" id="CHEBI:18420"/>
    </ligand>
</feature>
<dbReference type="GO" id="GO:0015940">
    <property type="term" value="P:pantothenate biosynthetic process"/>
    <property type="evidence" value="ECO:0007669"/>
    <property type="project" value="UniProtKB-UniRule"/>
</dbReference>
<name>A0A0S7XQG4_UNCSA</name>
<dbReference type="UniPathway" id="UPA00028">
    <property type="reaction ID" value="UER00003"/>
</dbReference>
<feature type="binding site" evidence="7 9">
    <location>
        <begin position="45"/>
        <end position="46"/>
    </location>
    <ligand>
        <name>3-methyl-2-oxobutanoate</name>
        <dbReference type="ChEBI" id="CHEBI:11851"/>
    </ligand>
</feature>
<gene>
    <name evidence="7" type="primary">panB</name>
    <name evidence="11" type="ORF">AMJ44_12810</name>
</gene>
<dbReference type="Gene3D" id="3.20.20.60">
    <property type="entry name" value="Phosphoenolpyruvate-binding domains"/>
    <property type="match status" value="1"/>
</dbReference>
<comment type="catalytic activity">
    <reaction evidence="7">
        <text>(6R)-5,10-methylene-5,6,7,8-tetrahydrofolate + 3-methyl-2-oxobutanoate + H2O = 2-dehydropantoate + (6S)-5,6,7,8-tetrahydrofolate</text>
        <dbReference type="Rhea" id="RHEA:11824"/>
        <dbReference type="ChEBI" id="CHEBI:11561"/>
        <dbReference type="ChEBI" id="CHEBI:11851"/>
        <dbReference type="ChEBI" id="CHEBI:15377"/>
        <dbReference type="ChEBI" id="CHEBI:15636"/>
        <dbReference type="ChEBI" id="CHEBI:57453"/>
        <dbReference type="EC" id="2.1.2.11"/>
    </reaction>
</comment>
<dbReference type="FunFam" id="3.20.20.60:FF:000003">
    <property type="entry name" value="3-methyl-2-oxobutanoate hydroxymethyltransferase"/>
    <property type="match status" value="1"/>
</dbReference>
<feature type="binding site" evidence="7 9">
    <location>
        <position position="84"/>
    </location>
    <ligand>
        <name>3-methyl-2-oxobutanoate</name>
        <dbReference type="ChEBI" id="CHEBI:11851"/>
    </ligand>
</feature>
<dbReference type="GO" id="GO:0032259">
    <property type="term" value="P:methylation"/>
    <property type="evidence" value="ECO:0007669"/>
    <property type="project" value="UniProtKB-KW"/>
</dbReference>
<dbReference type="HAMAP" id="MF_00156">
    <property type="entry name" value="PanB"/>
    <property type="match status" value="1"/>
</dbReference>
<evidence type="ECO:0000256" key="1">
    <source>
        <dbReference type="ARBA" id="ARBA00005033"/>
    </source>
</evidence>
<comment type="pathway">
    <text evidence="1 7">Cofactor biosynthesis; (R)-pantothenate biosynthesis; (R)-pantoate from 3-methyl-2-oxobutanoate: step 1/2.</text>
</comment>
<evidence type="ECO:0000256" key="4">
    <source>
        <dbReference type="ARBA" id="ARBA00022655"/>
    </source>
</evidence>
<dbReference type="Pfam" id="PF02548">
    <property type="entry name" value="Pantoate_transf"/>
    <property type="match status" value="1"/>
</dbReference>
<comment type="similarity">
    <text evidence="2 7">Belongs to the PanB family.</text>
</comment>
<dbReference type="Proteomes" id="UP000051861">
    <property type="component" value="Unassembled WGS sequence"/>
</dbReference>
<dbReference type="InterPro" id="IPR015813">
    <property type="entry name" value="Pyrv/PenolPyrv_kinase-like_dom"/>
</dbReference>
<dbReference type="GO" id="GO:0008168">
    <property type="term" value="F:methyltransferase activity"/>
    <property type="evidence" value="ECO:0007669"/>
    <property type="project" value="UniProtKB-KW"/>
</dbReference>
<feature type="binding site" evidence="7 9">
    <location>
        <position position="113"/>
    </location>
    <ligand>
        <name>3-methyl-2-oxobutanoate</name>
        <dbReference type="ChEBI" id="CHEBI:11851"/>
    </ligand>
</feature>
<keyword evidence="4 7" id="KW-0566">Pantothenate biosynthesis</keyword>
<keyword evidence="7" id="KW-0963">Cytoplasm</keyword>
<sequence length="252" mass="27004">MEKITTSKVQQSKVHGQKIIMLTAYDFPFAKILDDAGVEIILIGDSLGNVALGYRNTLPVTMPEMIIHTRAVSGAVERALLVADMPFGSFQKDPKDALFNAIKLVKAGAEGVKIEGAEYLEAIKKIIRAGIPVMGHLGFTPQSVHQLGGYAKQGKSKKSAQKILGDARALQKAGCFAIVLEMVPDDLAKRITKALKIPTIGIGAGPDCDGQVLVTSDLLGLSVWMPSFARPKANLRKAASRAVKAFIREVRG</sequence>
<dbReference type="PANTHER" id="PTHR20881">
    <property type="entry name" value="3-METHYL-2-OXOBUTANOATE HYDROXYMETHYLTRANSFERASE"/>
    <property type="match status" value="1"/>
</dbReference>
<evidence type="ECO:0000256" key="3">
    <source>
        <dbReference type="ARBA" id="ARBA00011424"/>
    </source>
</evidence>
<dbReference type="SUPFAM" id="SSF51621">
    <property type="entry name" value="Phosphoenolpyruvate/pyruvate domain"/>
    <property type="match status" value="1"/>
</dbReference>
<dbReference type="EC" id="2.1.2.11" evidence="7"/>
<protein>
    <recommendedName>
        <fullName evidence="7">3-methyl-2-oxobutanoate hydroxymethyltransferase</fullName>
        <ecNumber evidence="7">2.1.2.11</ecNumber>
    </recommendedName>
    <alternativeName>
        <fullName evidence="7">Ketopantoate hydroxymethyltransferase</fullName>
        <shortName evidence="7">KPHMT</shortName>
    </alternativeName>
</protein>
<comment type="caution">
    <text evidence="11">The sequence shown here is derived from an EMBL/GenBank/DDBJ whole genome shotgun (WGS) entry which is preliminary data.</text>
</comment>
<dbReference type="InterPro" id="IPR040442">
    <property type="entry name" value="Pyrv_kinase-like_dom_sf"/>
</dbReference>